<feature type="domain" description="Hepatitis TT virus Orf2/Gyrovirus Vp2 N-terminal" evidence="1">
    <location>
        <begin position="11"/>
        <end position="50"/>
    </location>
</feature>
<sequence length="97" mass="10967">MNFEYPDYSPKELQLQWINNIVHTHDLLCKCTKPLEHTIHGIIKQEPNLRLEKETKKLLEKCLTSTEDGSLVEDALDGLGDGELEALFAENTGEDTG</sequence>
<dbReference type="GeneID" id="9086753"/>
<accession>Q9QU37</accession>
<keyword evidence="3" id="KW-1185">Reference proteome</keyword>
<dbReference type="Pfam" id="PF02957">
    <property type="entry name" value="TT_ORF2-like"/>
    <property type="match status" value="1"/>
</dbReference>
<evidence type="ECO:0000259" key="1">
    <source>
        <dbReference type="Pfam" id="PF02957"/>
    </source>
</evidence>
<evidence type="ECO:0000313" key="3">
    <source>
        <dbReference type="Proteomes" id="UP000133488"/>
    </source>
</evidence>
<organism evidence="2 3">
    <name type="scientific">Torque teno mini virus 6</name>
    <dbReference type="NCBI Taxonomy" id="687374"/>
    <lineage>
        <taxon>Viruses</taxon>
        <taxon>Monodnaviria</taxon>
        <taxon>Shotokuvirae</taxon>
        <taxon>Commensaviricota</taxon>
        <taxon>Cardeaviricetes</taxon>
        <taxon>Sanitavirales</taxon>
        <taxon>Anelloviridae</taxon>
        <taxon>Betatorquevirus</taxon>
        <taxon>Betatorquevirus homini6</taxon>
    </lineage>
</organism>
<name>Q9QU37_9VIRU</name>
<protein>
    <recommendedName>
        <fullName evidence="1">Hepatitis TT virus Orf2/Gyrovirus Vp2 N-terminal domain-containing protein</fullName>
    </recommendedName>
</protein>
<dbReference type="InterPro" id="IPR004118">
    <property type="entry name" value="HEV_TT_vir_Orf2/Gyrovir_Vp2_N"/>
</dbReference>
<proteinExistence type="predicted"/>
<evidence type="ECO:0000313" key="2">
    <source>
        <dbReference type="EMBL" id="BAA86944.1"/>
    </source>
</evidence>
<dbReference type="EMBL" id="AB026929">
    <property type="protein sequence ID" value="BAA86944.1"/>
    <property type="molecule type" value="Genomic_DNA"/>
</dbReference>
<dbReference type="KEGG" id="vg:9086753"/>
<dbReference type="RefSeq" id="YP_003587910.1">
    <property type="nucleotide sequence ID" value="NC_014095.1"/>
</dbReference>
<dbReference type="Proteomes" id="UP000133488">
    <property type="component" value="Segment"/>
</dbReference>
<reference evidence="2 3" key="1">
    <citation type="journal article" date="2000" name="Arch. Virol.">
        <title>Identification of a new human DNA virus (TTV-like mini virus, TLMV) intermediately related to TT virus and chicken anemia virus.</title>
        <authorList>
            <person name="Takahashi K."/>
            <person name="Iwasa Y."/>
            <person name="Hijikata M."/>
            <person name="Mishiro S."/>
        </authorList>
    </citation>
    <scope>NUCLEOTIDE SEQUENCE [LARGE SCALE GENOMIC DNA]</scope>
    <source>
        <strain evidence="2">TLMV-CBD203</strain>
    </source>
</reference>
<dbReference type="OrthoDB" id="26985at10239"/>